<dbReference type="PROSITE" id="PS50931">
    <property type="entry name" value="HTH_LYSR"/>
    <property type="match status" value="1"/>
</dbReference>
<dbReference type="SUPFAM" id="SSF46785">
    <property type="entry name" value="Winged helix' DNA-binding domain"/>
    <property type="match status" value="1"/>
</dbReference>
<protein>
    <submittedName>
        <fullName evidence="6">LysR family transcriptional regulator</fullName>
    </submittedName>
</protein>
<comment type="similarity">
    <text evidence="1">Belongs to the LysR transcriptional regulatory family.</text>
</comment>
<accession>A0A857J6W6</accession>
<dbReference type="InterPro" id="IPR036390">
    <property type="entry name" value="WH_DNA-bd_sf"/>
</dbReference>
<evidence type="ECO:0000313" key="7">
    <source>
        <dbReference type="Proteomes" id="UP000464787"/>
    </source>
</evidence>
<dbReference type="Gene3D" id="1.10.10.10">
    <property type="entry name" value="Winged helix-like DNA-binding domain superfamily/Winged helix DNA-binding domain"/>
    <property type="match status" value="1"/>
</dbReference>
<dbReference type="GO" id="GO:0005829">
    <property type="term" value="C:cytosol"/>
    <property type="evidence" value="ECO:0007669"/>
    <property type="project" value="TreeGrafter"/>
</dbReference>
<dbReference type="RefSeq" id="WP_160552072.1">
    <property type="nucleotide sequence ID" value="NZ_CP047650.1"/>
</dbReference>
<reference evidence="6 7" key="1">
    <citation type="submission" date="2020-01" db="EMBL/GenBank/DDBJ databases">
        <title>Genome sequencing of strain KACC 21265.</title>
        <authorList>
            <person name="Heo J."/>
            <person name="Kim S.-J."/>
            <person name="Kim J.-S."/>
            <person name="Hong S.-B."/>
            <person name="Kwon S.-W."/>
        </authorList>
    </citation>
    <scope>NUCLEOTIDE SEQUENCE [LARGE SCALE GENOMIC DNA]</scope>
    <source>
        <strain evidence="6 7">KACC 21265</strain>
    </source>
</reference>
<dbReference type="Pfam" id="PF03466">
    <property type="entry name" value="LysR_substrate"/>
    <property type="match status" value="1"/>
</dbReference>
<dbReference type="Proteomes" id="UP000464787">
    <property type="component" value="Chromosome"/>
</dbReference>
<dbReference type="GO" id="GO:0003677">
    <property type="term" value="F:DNA binding"/>
    <property type="evidence" value="ECO:0007669"/>
    <property type="project" value="UniProtKB-KW"/>
</dbReference>
<evidence type="ECO:0000256" key="1">
    <source>
        <dbReference type="ARBA" id="ARBA00009437"/>
    </source>
</evidence>
<proteinExistence type="inferred from homology"/>
<dbReference type="FunFam" id="1.10.10.10:FF:000001">
    <property type="entry name" value="LysR family transcriptional regulator"/>
    <property type="match status" value="1"/>
</dbReference>
<evidence type="ECO:0000259" key="5">
    <source>
        <dbReference type="PROSITE" id="PS50931"/>
    </source>
</evidence>
<keyword evidence="4" id="KW-0804">Transcription</keyword>
<dbReference type="InterPro" id="IPR005119">
    <property type="entry name" value="LysR_subst-bd"/>
</dbReference>
<feature type="domain" description="HTH lysR-type" evidence="5">
    <location>
        <begin position="5"/>
        <end position="62"/>
    </location>
</feature>
<evidence type="ECO:0000313" key="6">
    <source>
        <dbReference type="EMBL" id="QHI98555.1"/>
    </source>
</evidence>
<dbReference type="GO" id="GO:0003700">
    <property type="term" value="F:DNA-binding transcription factor activity"/>
    <property type="evidence" value="ECO:0007669"/>
    <property type="project" value="InterPro"/>
</dbReference>
<gene>
    <name evidence="6" type="ORF">GT347_11445</name>
</gene>
<dbReference type="PANTHER" id="PTHR30419">
    <property type="entry name" value="HTH-TYPE TRANSCRIPTIONAL REGULATOR YBHD"/>
    <property type="match status" value="1"/>
</dbReference>
<dbReference type="InterPro" id="IPR050950">
    <property type="entry name" value="HTH-type_LysR_regulators"/>
</dbReference>
<dbReference type="EMBL" id="CP047650">
    <property type="protein sequence ID" value="QHI98555.1"/>
    <property type="molecule type" value="Genomic_DNA"/>
</dbReference>
<dbReference type="Pfam" id="PF00126">
    <property type="entry name" value="HTH_1"/>
    <property type="match status" value="1"/>
</dbReference>
<organism evidence="6 7">
    <name type="scientific">Xylophilus rhododendri</name>
    <dbReference type="NCBI Taxonomy" id="2697032"/>
    <lineage>
        <taxon>Bacteria</taxon>
        <taxon>Pseudomonadati</taxon>
        <taxon>Pseudomonadota</taxon>
        <taxon>Betaproteobacteria</taxon>
        <taxon>Burkholderiales</taxon>
        <taxon>Xylophilus</taxon>
    </lineage>
</organism>
<dbReference type="SUPFAM" id="SSF53850">
    <property type="entry name" value="Periplasmic binding protein-like II"/>
    <property type="match status" value="1"/>
</dbReference>
<dbReference type="InterPro" id="IPR000847">
    <property type="entry name" value="LysR_HTH_N"/>
</dbReference>
<dbReference type="KEGG" id="xyk:GT347_11445"/>
<evidence type="ECO:0000256" key="4">
    <source>
        <dbReference type="ARBA" id="ARBA00023163"/>
    </source>
</evidence>
<evidence type="ECO:0000256" key="2">
    <source>
        <dbReference type="ARBA" id="ARBA00023015"/>
    </source>
</evidence>
<evidence type="ECO:0000256" key="3">
    <source>
        <dbReference type="ARBA" id="ARBA00023125"/>
    </source>
</evidence>
<name>A0A857J6W6_9BURK</name>
<keyword evidence="7" id="KW-1185">Reference proteome</keyword>
<dbReference type="PANTHER" id="PTHR30419:SF30">
    <property type="entry name" value="LYSR FAMILY TRANSCRIPTIONAL REGULATOR"/>
    <property type="match status" value="1"/>
</dbReference>
<dbReference type="AlphaFoldDB" id="A0A857J6W6"/>
<keyword evidence="2" id="KW-0805">Transcription regulation</keyword>
<dbReference type="Gene3D" id="3.40.190.290">
    <property type="match status" value="1"/>
</dbReference>
<keyword evidence="3" id="KW-0238">DNA-binding</keyword>
<sequence length="312" mass="34435">MSRHISLRHLRCFLEIARCGSFTTAASRLYMTQSSLTNIIQQFEEGVGLKLFDRSTRRVTLTDEGARYVADAEQLIKRFDASIADLRSFSQLQRGHLRIAVAASVLDIFIVQVIELMRGKYPGITFSVRDAGARLVEKLVDEGEIDFAITSSFSGRDELVYQPLLRDSYGVVFRPDDALNNEEGEIEWSALDARRFVGFTGDTGIGAFLHANAPDFFERAGVHDEVSSTTSLFSLMKMPGQYSILTALSVSVDAARHLRFRPLAAPALAREVCLITRRLRSLSPAGEAFVSLLLQVLADSELPAGVTLAKGL</sequence>
<dbReference type="InterPro" id="IPR036388">
    <property type="entry name" value="WH-like_DNA-bd_sf"/>
</dbReference>